<gene>
    <name evidence="1" type="ordered locus">A2cp1_3452</name>
</gene>
<sequence>MREPTKNSPQDRGEVVIAGECQVCGAEGDTIAVPGAPAPNAFCPRCAIEYGEAAGEEDARGGDEG</sequence>
<dbReference type="AlphaFoldDB" id="B8J5C0"/>
<proteinExistence type="predicted"/>
<evidence type="ECO:0000313" key="2">
    <source>
        <dbReference type="Proteomes" id="UP000007089"/>
    </source>
</evidence>
<accession>B8J5C0</accession>
<dbReference type="HOGENOM" id="CLU_2857832_0_0_7"/>
<protein>
    <submittedName>
        <fullName evidence="1">Uncharacterized protein</fullName>
    </submittedName>
</protein>
<evidence type="ECO:0000313" key="1">
    <source>
        <dbReference type="EMBL" id="ACL66782.1"/>
    </source>
</evidence>
<dbReference type="RefSeq" id="WP_012527376.1">
    <property type="nucleotide sequence ID" value="NC_011891.1"/>
</dbReference>
<reference evidence="1" key="1">
    <citation type="submission" date="2009-01" db="EMBL/GenBank/DDBJ databases">
        <title>Complete sequence of Anaeromyxobacter dehalogenans 2CP-1.</title>
        <authorList>
            <consortium name="US DOE Joint Genome Institute"/>
            <person name="Lucas S."/>
            <person name="Copeland A."/>
            <person name="Lapidus A."/>
            <person name="Glavina del Rio T."/>
            <person name="Dalin E."/>
            <person name="Tice H."/>
            <person name="Bruce D."/>
            <person name="Goodwin L."/>
            <person name="Pitluck S."/>
            <person name="Saunders E."/>
            <person name="Brettin T."/>
            <person name="Detter J.C."/>
            <person name="Han C."/>
            <person name="Larimer F."/>
            <person name="Land M."/>
            <person name="Hauser L."/>
            <person name="Kyrpides N."/>
            <person name="Ovchinnikova G."/>
            <person name="Beliaev A.S."/>
            <person name="Richardson P."/>
        </authorList>
    </citation>
    <scope>NUCLEOTIDE SEQUENCE</scope>
    <source>
        <strain evidence="1">2CP-1</strain>
    </source>
</reference>
<dbReference type="Proteomes" id="UP000007089">
    <property type="component" value="Chromosome"/>
</dbReference>
<organism evidence="1 2">
    <name type="scientific">Anaeromyxobacter dehalogenans (strain ATCC BAA-258 / DSM 21875 / 2CP-1)</name>
    <dbReference type="NCBI Taxonomy" id="455488"/>
    <lineage>
        <taxon>Bacteria</taxon>
        <taxon>Pseudomonadati</taxon>
        <taxon>Myxococcota</taxon>
        <taxon>Myxococcia</taxon>
        <taxon>Myxococcales</taxon>
        <taxon>Cystobacterineae</taxon>
        <taxon>Anaeromyxobacteraceae</taxon>
        <taxon>Anaeromyxobacter</taxon>
    </lineage>
</organism>
<dbReference type="EMBL" id="CP001359">
    <property type="protein sequence ID" value="ACL66782.1"/>
    <property type="molecule type" value="Genomic_DNA"/>
</dbReference>
<keyword evidence="2" id="KW-1185">Reference proteome</keyword>
<name>B8J5C0_ANAD2</name>
<dbReference type="KEGG" id="acp:A2cp1_3452"/>